<feature type="transmembrane region" description="Helical" evidence="9">
    <location>
        <begin position="456"/>
        <end position="477"/>
    </location>
</feature>
<proteinExistence type="inferred from homology"/>
<name>A0ABR1KV75_9PEZI</name>
<sequence>MAEQQPQTVSPSLSGQEKHSTRNGGLSALAVFLSVVASTGGFMFGYQSGQISGFLEMENYKRRFGEPQADGSHTFSASRQGAIVGLFSIGCLVGCLVAGKVADVLGRRLTISLCAFVAIVGSIIEVASTTHWAQFAVGRLVDGMGIGAISVTVPMYQSESAPPAIRGPLIALYQLFVTLGIWFAEIVNFGTETRSDSGSWRITGGLSFAFALILGVGILFLPESPRYAYRAGRPDEARQTMARLANLEPYDPVIEAEIKEIQQKLDEDKANSSSGHPWYEILTAPRMLYRTALGVVIQAGSQLTGANYYFYYGTTIFSATGLQNSFETQVILGSVNVFCTFGGIYVAQKCGRRISLMVGAAWMFMCFMVFSFVGQYLLNHDDPQSTPTAGNIMIVFACLFLAAFATTWGPLSWAVVAELYPSAYRAKCMALATASNWLFNFLISFFTRFITDAIDYFYGLIFAGCCFALIFIVFFFVMESQGRSLEEIDTMYTLKVNPITSAKWRPQKEAPPAGE</sequence>
<evidence type="ECO:0000256" key="1">
    <source>
        <dbReference type="ARBA" id="ARBA00004141"/>
    </source>
</evidence>
<feature type="transmembrane region" description="Helical" evidence="9">
    <location>
        <begin position="354"/>
        <end position="378"/>
    </location>
</feature>
<feature type="transmembrane region" description="Helical" evidence="9">
    <location>
        <begin position="390"/>
        <end position="416"/>
    </location>
</feature>
<evidence type="ECO:0000256" key="8">
    <source>
        <dbReference type="SAM" id="MobiDB-lite"/>
    </source>
</evidence>
<dbReference type="PANTHER" id="PTHR48022:SF92">
    <property type="entry name" value="LOW AFFINITY GLUCOSE TRANSPORTER MSTE"/>
    <property type="match status" value="1"/>
</dbReference>
<gene>
    <name evidence="11" type="ORF">IWZ03DRAFT_107782</name>
</gene>
<dbReference type="PROSITE" id="PS00217">
    <property type="entry name" value="SUGAR_TRANSPORT_2"/>
    <property type="match status" value="1"/>
</dbReference>
<dbReference type="PROSITE" id="PS50850">
    <property type="entry name" value="MFS"/>
    <property type="match status" value="1"/>
</dbReference>
<feature type="domain" description="Major facilitator superfamily (MFS) profile" evidence="10">
    <location>
        <begin position="33"/>
        <end position="481"/>
    </location>
</feature>
<evidence type="ECO:0000256" key="9">
    <source>
        <dbReference type="SAM" id="Phobius"/>
    </source>
</evidence>
<evidence type="ECO:0000256" key="2">
    <source>
        <dbReference type="ARBA" id="ARBA00010992"/>
    </source>
</evidence>
<evidence type="ECO:0000313" key="12">
    <source>
        <dbReference type="Proteomes" id="UP001363622"/>
    </source>
</evidence>
<dbReference type="Gene3D" id="1.20.1250.20">
    <property type="entry name" value="MFS general substrate transporter like domains"/>
    <property type="match status" value="1"/>
</dbReference>
<feature type="transmembrane region" description="Helical" evidence="9">
    <location>
        <begin position="82"/>
        <end position="102"/>
    </location>
</feature>
<feature type="transmembrane region" description="Helical" evidence="9">
    <location>
        <begin position="136"/>
        <end position="156"/>
    </location>
</feature>
<comment type="subcellular location">
    <subcellularLocation>
        <location evidence="1">Membrane</location>
        <topology evidence="1">Multi-pass membrane protein</topology>
    </subcellularLocation>
</comment>
<comment type="similarity">
    <text evidence="2 7">Belongs to the major facilitator superfamily. Sugar transporter (TC 2.A.1.1) family.</text>
</comment>
<dbReference type="Pfam" id="PF00083">
    <property type="entry name" value="Sugar_tr"/>
    <property type="match status" value="1"/>
</dbReference>
<feature type="transmembrane region" description="Helical" evidence="9">
    <location>
        <begin position="428"/>
        <end position="450"/>
    </location>
</feature>
<dbReference type="PANTHER" id="PTHR48022">
    <property type="entry name" value="PLASTIDIC GLUCOSE TRANSPORTER 4"/>
    <property type="match status" value="1"/>
</dbReference>
<feature type="transmembrane region" description="Helical" evidence="9">
    <location>
        <begin position="202"/>
        <end position="221"/>
    </location>
</feature>
<feature type="region of interest" description="Disordered" evidence="8">
    <location>
        <begin position="1"/>
        <end position="21"/>
    </location>
</feature>
<dbReference type="SUPFAM" id="SSF103473">
    <property type="entry name" value="MFS general substrate transporter"/>
    <property type="match status" value="1"/>
</dbReference>
<keyword evidence="4 9" id="KW-0812">Transmembrane</keyword>
<dbReference type="InterPro" id="IPR020846">
    <property type="entry name" value="MFS_dom"/>
</dbReference>
<feature type="transmembrane region" description="Helical" evidence="9">
    <location>
        <begin position="330"/>
        <end position="347"/>
    </location>
</feature>
<feature type="transmembrane region" description="Helical" evidence="9">
    <location>
        <begin position="109"/>
        <end position="130"/>
    </location>
</feature>
<keyword evidence="5 9" id="KW-1133">Transmembrane helix</keyword>
<dbReference type="InterPro" id="IPR050360">
    <property type="entry name" value="MFS_Sugar_Transporters"/>
</dbReference>
<evidence type="ECO:0000256" key="7">
    <source>
        <dbReference type="RuleBase" id="RU003346"/>
    </source>
</evidence>
<evidence type="ECO:0000256" key="4">
    <source>
        <dbReference type="ARBA" id="ARBA00022692"/>
    </source>
</evidence>
<dbReference type="NCBIfam" id="TIGR00879">
    <property type="entry name" value="SP"/>
    <property type="match status" value="1"/>
</dbReference>
<reference evidence="11 12" key="1">
    <citation type="submission" date="2024-04" db="EMBL/GenBank/DDBJ databases">
        <title>Phyllosticta paracitricarpa is synonymous to the EU quarantine fungus P. citricarpa based on phylogenomic analyses.</title>
        <authorList>
            <consortium name="Lawrence Berkeley National Laboratory"/>
            <person name="Van Ingen-Buijs V.A."/>
            <person name="Van Westerhoven A.C."/>
            <person name="Haridas S."/>
            <person name="Skiadas P."/>
            <person name="Martin F."/>
            <person name="Groenewald J.Z."/>
            <person name="Crous P.W."/>
            <person name="Seidl M.F."/>
        </authorList>
    </citation>
    <scope>NUCLEOTIDE SEQUENCE [LARGE SCALE GENOMIC DNA]</scope>
    <source>
        <strain evidence="11 12">CBS 123371</strain>
    </source>
</reference>
<dbReference type="PROSITE" id="PS00216">
    <property type="entry name" value="SUGAR_TRANSPORT_1"/>
    <property type="match status" value="1"/>
</dbReference>
<organism evidence="11 12">
    <name type="scientific">Phyllosticta citriasiana</name>
    <dbReference type="NCBI Taxonomy" id="595635"/>
    <lineage>
        <taxon>Eukaryota</taxon>
        <taxon>Fungi</taxon>
        <taxon>Dikarya</taxon>
        <taxon>Ascomycota</taxon>
        <taxon>Pezizomycotina</taxon>
        <taxon>Dothideomycetes</taxon>
        <taxon>Dothideomycetes incertae sedis</taxon>
        <taxon>Botryosphaeriales</taxon>
        <taxon>Phyllostictaceae</taxon>
        <taxon>Phyllosticta</taxon>
    </lineage>
</organism>
<feature type="transmembrane region" description="Helical" evidence="9">
    <location>
        <begin position="26"/>
        <end position="46"/>
    </location>
</feature>
<dbReference type="InterPro" id="IPR003663">
    <property type="entry name" value="Sugar/inositol_transpt"/>
</dbReference>
<evidence type="ECO:0000256" key="5">
    <source>
        <dbReference type="ARBA" id="ARBA00022989"/>
    </source>
</evidence>
<dbReference type="Proteomes" id="UP001363622">
    <property type="component" value="Unassembled WGS sequence"/>
</dbReference>
<accession>A0ABR1KV75</accession>
<evidence type="ECO:0000259" key="10">
    <source>
        <dbReference type="PROSITE" id="PS50850"/>
    </source>
</evidence>
<feature type="transmembrane region" description="Helical" evidence="9">
    <location>
        <begin position="288"/>
        <end position="310"/>
    </location>
</feature>
<evidence type="ECO:0000256" key="3">
    <source>
        <dbReference type="ARBA" id="ARBA00022448"/>
    </source>
</evidence>
<dbReference type="InterPro" id="IPR005829">
    <property type="entry name" value="Sugar_transporter_CS"/>
</dbReference>
<evidence type="ECO:0000313" key="11">
    <source>
        <dbReference type="EMBL" id="KAK7522031.1"/>
    </source>
</evidence>
<keyword evidence="3 7" id="KW-0813">Transport</keyword>
<keyword evidence="6 9" id="KW-0472">Membrane</keyword>
<comment type="caution">
    <text evidence="11">The sequence shown here is derived from an EMBL/GenBank/DDBJ whole genome shotgun (WGS) entry which is preliminary data.</text>
</comment>
<dbReference type="CDD" id="cd17356">
    <property type="entry name" value="MFS_HXT"/>
    <property type="match status" value="1"/>
</dbReference>
<dbReference type="InterPro" id="IPR036259">
    <property type="entry name" value="MFS_trans_sf"/>
</dbReference>
<feature type="transmembrane region" description="Helical" evidence="9">
    <location>
        <begin position="168"/>
        <end position="190"/>
    </location>
</feature>
<keyword evidence="12" id="KW-1185">Reference proteome</keyword>
<dbReference type="PRINTS" id="PR00171">
    <property type="entry name" value="SUGRTRNSPORT"/>
</dbReference>
<dbReference type="EMBL" id="JBBPHU010000002">
    <property type="protein sequence ID" value="KAK7522031.1"/>
    <property type="molecule type" value="Genomic_DNA"/>
</dbReference>
<dbReference type="InterPro" id="IPR005828">
    <property type="entry name" value="MFS_sugar_transport-like"/>
</dbReference>
<evidence type="ECO:0000256" key="6">
    <source>
        <dbReference type="ARBA" id="ARBA00023136"/>
    </source>
</evidence>
<protein>
    <submittedName>
        <fullName evidence="11">General substrate transporter</fullName>
    </submittedName>
</protein>
<feature type="compositionally biased region" description="Polar residues" evidence="8">
    <location>
        <begin position="1"/>
        <end position="15"/>
    </location>
</feature>